<accession>A0ABT3Y4H5</accession>
<gene>
    <name evidence="1" type="ORF">OEA66_11880</name>
</gene>
<dbReference type="Proteomes" id="UP001070176">
    <property type="component" value="Unassembled WGS sequence"/>
</dbReference>
<sequence>MDKYDYQRLVKPLIDAEDLNIIKFTGGSGPRSTKSRGEEFFNKYKSSLLITMQGFYSFTNGFSYEWESNIPISEGQKTNEHGIINIVPLDELFEKPNVVELEEGYNYYIKGEDSFSKTGQFIPVDYIEDICAGVFSKENEDDMVYFHDFGIGFYPLKINFEGYIELVFAARGYMMWQYVLVYLEYGKYDGAMLGKSRYDDFAENMPLIFPGFNMEEFIKLYESLKI</sequence>
<keyword evidence="2" id="KW-1185">Reference proteome</keyword>
<proteinExistence type="predicted"/>
<evidence type="ECO:0008006" key="3">
    <source>
        <dbReference type="Google" id="ProtNLM"/>
    </source>
</evidence>
<protein>
    <recommendedName>
        <fullName evidence="3">Knr4/Smi1-like domain-containing protein</fullName>
    </recommendedName>
</protein>
<dbReference type="EMBL" id="JAOVZV010000014">
    <property type="protein sequence ID" value="MCX8533049.1"/>
    <property type="molecule type" value="Genomic_DNA"/>
</dbReference>
<organism evidence="1 2">
    <name type="scientific">Chryseobacterium luquanense</name>
    <dbReference type="NCBI Taxonomy" id="2983766"/>
    <lineage>
        <taxon>Bacteria</taxon>
        <taxon>Pseudomonadati</taxon>
        <taxon>Bacteroidota</taxon>
        <taxon>Flavobacteriia</taxon>
        <taxon>Flavobacteriales</taxon>
        <taxon>Weeksellaceae</taxon>
        <taxon>Chryseobacterium group</taxon>
        <taxon>Chryseobacterium</taxon>
    </lineage>
</organism>
<name>A0ABT3Y4H5_9FLAO</name>
<evidence type="ECO:0000313" key="2">
    <source>
        <dbReference type="Proteomes" id="UP001070176"/>
    </source>
</evidence>
<dbReference type="RefSeq" id="WP_267281570.1">
    <property type="nucleotide sequence ID" value="NZ_JAOVZV010000014.1"/>
</dbReference>
<evidence type="ECO:0000313" key="1">
    <source>
        <dbReference type="EMBL" id="MCX8533049.1"/>
    </source>
</evidence>
<reference evidence="1" key="1">
    <citation type="submission" date="2022-10" db="EMBL/GenBank/DDBJ databases">
        <title>Chryseobacterium sp. nov., a novel bacterial species.</title>
        <authorList>
            <person name="Cao Y."/>
        </authorList>
    </citation>
    <scope>NUCLEOTIDE SEQUENCE</scope>
    <source>
        <strain evidence="1">KC 927</strain>
    </source>
</reference>
<comment type="caution">
    <text evidence="1">The sequence shown here is derived from an EMBL/GenBank/DDBJ whole genome shotgun (WGS) entry which is preliminary data.</text>
</comment>